<organism evidence="1">
    <name type="scientific">uncultured Thermomicrobiales bacterium</name>
    <dbReference type="NCBI Taxonomy" id="1645740"/>
    <lineage>
        <taxon>Bacteria</taxon>
        <taxon>Pseudomonadati</taxon>
        <taxon>Thermomicrobiota</taxon>
        <taxon>Thermomicrobia</taxon>
        <taxon>Thermomicrobiales</taxon>
        <taxon>environmental samples</taxon>
    </lineage>
</organism>
<gene>
    <name evidence="1" type="ORF">AVDCRST_MAG43-261</name>
</gene>
<proteinExistence type="predicted"/>
<accession>A0A6J4U7J2</accession>
<dbReference type="EMBL" id="CADCWI010000015">
    <property type="protein sequence ID" value="CAA9542490.1"/>
    <property type="molecule type" value="Genomic_DNA"/>
</dbReference>
<evidence type="ECO:0000313" key="1">
    <source>
        <dbReference type="EMBL" id="CAA9542490.1"/>
    </source>
</evidence>
<sequence>MSRPCDGESASGAAALLAMTPKSRASWCLIFMKEDPNYAGTG</sequence>
<dbReference type="AlphaFoldDB" id="A0A6J4U7J2"/>
<protein>
    <submittedName>
        <fullName evidence="1">Uncharacterized protein</fullName>
    </submittedName>
</protein>
<reference evidence="1" key="1">
    <citation type="submission" date="2020-02" db="EMBL/GenBank/DDBJ databases">
        <authorList>
            <person name="Meier V. D."/>
        </authorList>
    </citation>
    <scope>NUCLEOTIDE SEQUENCE</scope>
    <source>
        <strain evidence="1">AVDCRST_MAG43</strain>
    </source>
</reference>
<name>A0A6J4U7J2_9BACT</name>